<dbReference type="InterPro" id="IPR016032">
    <property type="entry name" value="Sig_transdc_resp-reg_C-effctor"/>
</dbReference>
<evidence type="ECO:0000256" key="2">
    <source>
        <dbReference type="PROSITE-ProRule" id="PRU01091"/>
    </source>
</evidence>
<comment type="caution">
    <text evidence="4">The sequence shown here is derived from an EMBL/GenBank/DDBJ whole genome shotgun (WGS) entry which is preliminary data.</text>
</comment>
<evidence type="ECO:0000259" key="3">
    <source>
        <dbReference type="PROSITE" id="PS51755"/>
    </source>
</evidence>
<dbReference type="InterPro" id="IPR036388">
    <property type="entry name" value="WH-like_DNA-bd_sf"/>
</dbReference>
<dbReference type="RefSeq" id="WP_215873337.1">
    <property type="nucleotide sequence ID" value="NZ_JAAXYO010000182.1"/>
</dbReference>
<dbReference type="EMBL" id="JAAXYO010000182">
    <property type="protein sequence ID" value="MBU2789094.1"/>
    <property type="molecule type" value="Genomic_DNA"/>
</dbReference>
<keyword evidence="1 2" id="KW-0238">DNA-binding</keyword>
<evidence type="ECO:0000256" key="1">
    <source>
        <dbReference type="ARBA" id="ARBA00023125"/>
    </source>
</evidence>
<proteinExistence type="predicted"/>
<dbReference type="Gene3D" id="1.10.10.10">
    <property type="entry name" value="Winged helix-like DNA-binding domain superfamily/Winged helix DNA-binding domain"/>
    <property type="match status" value="1"/>
</dbReference>
<evidence type="ECO:0000313" key="4">
    <source>
        <dbReference type="EMBL" id="MBU2789094.1"/>
    </source>
</evidence>
<feature type="domain" description="OmpR/PhoB-type" evidence="3">
    <location>
        <begin position="16"/>
        <end position="117"/>
    </location>
</feature>
<dbReference type="Pfam" id="PF00486">
    <property type="entry name" value="Trans_reg_C"/>
    <property type="match status" value="1"/>
</dbReference>
<dbReference type="PROSITE" id="PS51755">
    <property type="entry name" value="OMPR_PHOB"/>
    <property type="match status" value="1"/>
</dbReference>
<sequence length="117" mass="13267">MFSRGTGDTNPSLSRSSFIAMQENNHHRLRLDQASLLGVVGEQRITFSPKEWLLIDYLVAREGIAVSHESLLRALFRNSAGTKNALAVYVLRVNRKLIEANCSQKIESVRSFGYRWT</sequence>
<dbReference type="AlphaFoldDB" id="A0AAE3CKT5"/>
<evidence type="ECO:0000313" key="5">
    <source>
        <dbReference type="Proteomes" id="UP001197378"/>
    </source>
</evidence>
<dbReference type="InterPro" id="IPR001867">
    <property type="entry name" value="OmpR/PhoB-type_DNA-bd"/>
</dbReference>
<organism evidence="4 5">
    <name type="scientific">Igneacidithiobacillus copahuensis</name>
    <dbReference type="NCBI Taxonomy" id="2724909"/>
    <lineage>
        <taxon>Bacteria</taxon>
        <taxon>Pseudomonadati</taxon>
        <taxon>Pseudomonadota</taxon>
        <taxon>Acidithiobacillia</taxon>
        <taxon>Acidithiobacillales</taxon>
        <taxon>Acidithiobacillaceae</taxon>
        <taxon>Igneacidithiobacillus</taxon>
    </lineage>
</organism>
<dbReference type="GO" id="GO:0006355">
    <property type="term" value="P:regulation of DNA-templated transcription"/>
    <property type="evidence" value="ECO:0007669"/>
    <property type="project" value="InterPro"/>
</dbReference>
<keyword evidence="5" id="KW-1185">Reference proteome</keyword>
<dbReference type="CDD" id="cd00383">
    <property type="entry name" value="trans_reg_C"/>
    <property type="match status" value="1"/>
</dbReference>
<accession>A0AAE3CKT5</accession>
<protein>
    <submittedName>
        <fullName evidence="4">Winged helix-turn-helix transcriptional regulator</fullName>
    </submittedName>
</protein>
<name>A0AAE3CKT5_9PROT</name>
<dbReference type="SMART" id="SM00862">
    <property type="entry name" value="Trans_reg_C"/>
    <property type="match status" value="1"/>
</dbReference>
<dbReference type="GO" id="GO:0000160">
    <property type="term" value="P:phosphorelay signal transduction system"/>
    <property type="evidence" value="ECO:0007669"/>
    <property type="project" value="InterPro"/>
</dbReference>
<reference evidence="4" key="1">
    <citation type="journal article" date="2021" name="ISME J.">
        <title>Genomic evolution of the class Acidithiobacillia: deep-branching Proteobacteria living in extreme acidic conditions.</title>
        <authorList>
            <person name="Moya-Beltran A."/>
            <person name="Beard S."/>
            <person name="Rojas-Villalobos C."/>
            <person name="Issotta F."/>
            <person name="Gallardo Y."/>
            <person name="Ulloa R."/>
            <person name="Giaveno A."/>
            <person name="Degli Esposti M."/>
            <person name="Johnson D.B."/>
            <person name="Quatrini R."/>
        </authorList>
    </citation>
    <scope>NUCLEOTIDE SEQUENCE</scope>
    <source>
        <strain evidence="4">VAN18-1</strain>
    </source>
</reference>
<dbReference type="SUPFAM" id="SSF46894">
    <property type="entry name" value="C-terminal effector domain of the bipartite response regulators"/>
    <property type="match status" value="1"/>
</dbReference>
<feature type="DNA-binding region" description="OmpR/PhoB-type" evidence="2">
    <location>
        <begin position="16"/>
        <end position="117"/>
    </location>
</feature>
<gene>
    <name evidence="4" type="ORF">HFQ13_12915</name>
</gene>
<dbReference type="GO" id="GO:0003677">
    <property type="term" value="F:DNA binding"/>
    <property type="evidence" value="ECO:0007669"/>
    <property type="project" value="UniProtKB-UniRule"/>
</dbReference>
<dbReference type="Proteomes" id="UP001197378">
    <property type="component" value="Unassembled WGS sequence"/>
</dbReference>